<evidence type="ECO:0000313" key="3">
    <source>
        <dbReference type="EMBL" id="EAJ9198365.1"/>
    </source>
</evidence>
<evidence type="ECO:0000313" key="8">
    <source>
        <dbReference type="Proteomes" id="UP000382436"/>
    </source>
</evidence>
<sequence>MKFNPPSKEDLIKAIDEFNAKNSCSIPYFIADSFINYYKQDDGRWLMANKKPLKCWKRALNSTWLPKLANKYKNKDKQKALASWLEEEF</sequence>
<evidence type="ECO:0000313" key="1">
    <source>
        <dbReference type="EMBL" id="EAH8157618.1"/>
    </source>
</evidence>
<dbReference type="EMBL" id="AACDUL010000009">
    <property type="protein sequence ID" value="EAK1509773.1"/>
    <property type="molecule type" value="Genomic_DNA"/>
</dbReference>
<dbReference type="Proteomes" id="UP000361993">
    <property type="component" value="Unassembled WGS sequence"/>
</dbReference>
<dbReference type="KEGG" id="ccoo:ATE51_03746"/>
<gene>
    <name evidence="5" type="ORF">B9Q54_05170</name>
    <name evidence="2" type="ORF">BU953_06270</name>
    <name evidence="3" type="ORF">BZ274_09415</name>
    <name evidence="4" type="ORF">CJD00_05815</name>
    <name evidence="6" type="ORF">DYU70_04575</name>
    <name evidence="1" type="ORF">ES716_06755</name>
</gene>
<evidence type="ECO:0000313" key="11">
    <source>
        <dbReference type="Proteomes" id="UP000557830"/>
    </source>
</evidence>
<dbReference type="EMBL" id="AABUYW010000010">
    <property type="protein sequence ID" value="EAJ1077213.1"/>
    <property type="molecule type" value="Genomic_DNA"/>
</dbReference>
<comment type="caution">
    <text evidence="5">The sequence shown here is derived from an EMBL/GenBank/DDBJ whole genome shotgun (WGS) entry which is preliminary data.</text>
</comment>
<evidence type="ECO:0000313" key="4">
    <source>
        <dbReference type="EMBL" id="EAK1509773.1"/>
    </source>
</evidence>
<name>A0A5Y5RAA3_CAMCO</name>
<dbReference type="Proteomes" id="UP000409545">
    <property type="component" value="Unassembled WGS sequence"/>
</dbReference>
<dbReference type="EMBL" id="AACSIE010000003">
    <property type="protein sequence ID" value="EAL9204432.1"/>
    <property type="molecule type" value="Genomic_DNA"/>
</dbReference>
<dbReference type="Proteomes" id="UP000576616">
    <property type="component" value="Unassembled WGS sequence"/>
</dbReference>
<reference evidence="4 7" key="2">
    <citation type="submission" date="2018-05" db="EMBL/GenBank/DDBJ databases">
        <authorList>
            <consortium name="GenomeTrakr network: Whole genome sequencing for foodborne pathogen traceback"/>
        </authorList>
    </citation>
    <scope>NUCLEOTIDE SEQUENCE [LARGE SCALE GENOMIC DNA]</scope>
    <source>
        <strain evidence="4 7">NC_C6016</strain>
    </source>
</reference>
<reference evidence="9 11" key="1">
    <citation type="submission" date="2018-05" db="EMBL/GenBank/DDBJ databases">
        <authorList>
            <consortium name="NARMS: The National Antimicrobial Resistance Monitoring System"/>
        </authorList>
    </citation>
    <scope>NUCLEOTIDE SEQUENCE [LARGE SCALE GENOMIC DNA]</scope>
    <source>
        <strain evidence="6 10">CVM N17C171</strain>
        <strain evidence="2 11">FSIS1609200</strain>
        <strain evidence="5 9">FSIS1711007</strain>
    </source>
</reference>
<evidence type="ECO:0000313" key="5">
    <source>
        <dbReference type="EMBL" id="EAK5103655.1"/>
    </source>
</evidence>
<dbReference type="AlphaFoldDB" id="A0A5Y5RAA3"/>
<dbReference type="Proteomes" id="UP000557830">
    <property type="component" value="Unassembled WGS sequence"/>
</dbReference>
<accession>A0A5Y5RAA3</accession>
<dbReference type="EMBL" id="AABKAB010000013">
    <property type="protein sequence ID" value="EAH8157618.1"/>
    <property type="molecule type" value="Genomic_DNA"/>
</dbReference>
<evidence type="ECO:0000313" key="6">
    <source>
        <dbReference type="EMBL" id="EAL9204432.1"/>
    </source>
</evidence>
<dbReference type="RefSeq" id="WP_002784531.1">
    <property type="nucleotide sequence ID" value="NZ_AP028338.1"/>
</dbReference>
<dbReference type="Proteomes" id="UP000411403">
    <property type="component" value="Unassembled WGS sequence"/>
</dbReference>
<proteinExistence type="predicted"/>
<evidence type="ECO:0000313" key="7">
    <source>
        <dbReference type="Proteomes" id="UP000361993"/>
    </source>
</evidence>
<dbReference type="Proteomes" id="UP000382436">
    <property type="component" value="Unassembled WGS sequence"/>
</dbReference>
<evidence type="ECO:0000313" key="10">
    <source>
        <dbReference type="Proteomes" id="UP000411403"/>
    </source>
</evidence>
<organism evidence="5 9">
    <name type="scientific">Campylobacter coli</name>
    <dbReference type="NCBI Taxonomy" id="195"/>
    <lineage>
        <taxon>Bacteria</taxon>
        <taxon>Pseudomonadati</taxon>
        <taxon>Campylobacterota</taxon>
        <taxon>Epsilonproteobacteria</taxon>
        <taxon>Campylobacterales</taxon>
        <taxon>Campylobacteraceae</taxon>
        <taxon>Campylobacter</taxon>
    </lineage>
</organism>
<evidence type="ECO:0000313" key="9">
    <source>
        <dbReference type="Proteomes" id="UP000409545"/>
    </source>
</evidence>
<dbReference type="EMBL" id="AACGUZ010000007">
    <property type="protein sequence ID" value="EAK5103655.1"/>
    <property type="molecule type" value="Genomic_DNA"/>
</dbReference>
<dbReference type="EMBL" id="AACBVJ010000042">
    <property type="protein sequence ID" value="EAJ9198365.1"/>
    <property type="molecule type" value="Genomic_DNA"/>
</dbReference>
<dbReference type="KEGG" id="ccoo:ATE51_04096"/>
<evidence type="ECO:0000313" key="12">
    <source>
        <dbReference type="Proteomes" id="UP000576616"/>
    </source>
</evidence>
<protein>
    <submittedName>
        <fullName evidence="5">Uncharacterized protein</fullName>
    </submittedName>
</protein>
<evidence type="ECO:0000313" key="2">
    <source>
        <dbReference type="EMBL" id="EAJ1077213.1"/>
    </source>
</evidence>
<reference evidence="1 12" key="3">
    <citation type="submission" date="2019-01" db="EMBL/GenBank/DDBJ databases">
        <authorList>
            <consortium name="PulseNet: The National Subtyping Network for Foodborne Disease Surveillance"/>
            <person name="Tarr C.L."/>
            <person name="Trees E."/>
            <person name="Katz L.S."/>
            <person name="Carleton-Romer H.A."/>
            <person name="Stroika S."/>
            <person name="Kucerova Z."/>
            <person name="Roache K.F."/>
            <person name="Sabol A.L."/>
            <person name="Besser J."/>
            <person name="Gerner-Smidt P."/>
        </authorList>
    </citation>
    <scope>NUCLEOTIDE SEQUENCE [LARGE SCALE GENOMIC DNA]</scope>
    <source>
        <strain evidence="3 8">PNUSAC001435</strain>
        <strain evidence="1 12">PNUSAC007828</strain>
    </source>
</reference>